<evidence type="ECO:0000313" key="3">
    <source>
        <dbReference type="Proteomes" id="UP000001412"/>
    </source>
</evidence>
<feature type="transmembrane region" description="Helical" evidence="1">
    <location>
        <begin position="95"/>
        <end position="114"/>
    </location>
</feature>
<evidence type="ECO:0000256" key="1">
    <source>
        <dbReference type="SAM" id="Phobius"/>
    </source>
</evidence>
<sequence>MFITMNRFQIKLLMLILMLLDHIASFIPNTPIWFNHVGRVVAPVFFYLLINGYFYTKNKSNYAKRLFVASGFMATGNMLVSTFFSLDIYNNKLKLYSIGILFTIILSFITYIIYKTPIESLKKLNFYGFLLALLPIVFSSLFLDMTILKNNIFLSMAFSIMFLNSLNHNKSDYTHIIPAILSLITEASILGLLMTIIFYKFRKNKPSLISYYSILSLSFLIGEGFTYESLFITNIQWMMIFSIPFFLLYNDKKGSDIKYLFYVFYPLHVWILFAIGSLLKR</sequence>
<feature type="transmembrane region" description="Helical" evidence="1">
    <location>
        <begin position="261"/>
        <end position="279"/>
    </location>
</feature>
<accession>Q899M2</accession>
<proteinExistence type="predicted"/>
<dbReference type="STRING" id="212717.CTC_00150"/>
<keyword evidence="3" id="KW-1185">Reference proteome</keyword>
<feature type="transmembrane region" description="Helical" evidence="1">
    <location>
        <begin position="126"/>
        <end position="148"/>
    </location>
</feature>
<feature type="transmembrane region" description="Helical" evidence="1">
    <location>
        <begin position="208"/>
        <end position="225"/>
    </location>
</feature>
<dbReference type="InterPro" id="IPR008875">
    <property type="entry name" value="TraX"/>
</dbReference>
<keyword evidence="1" id="KW-0472">Membrane</keyword>
<feature type="transmembrane region" description="Helical" evidence="1">
    <location>
        <begin position="66"/>
        <end position="89"/>
    </location>
</feature>
<dbReference type="HOGENOM" id="CLU_074054_3_0_9"/>
<protein>
    <submittedName>
        <fullName evidence="2">Conserved membrane protein</fullName>
    </submittedName>
</protein>
<organism evidence="2 3">
    <name type="scientific">Clostridium tetani (strain Massachusetts / E88)</name>
    <dbReference type="NCBI Taxonomy" id="212717"/>
    <lineage>
        <taxon>Bacteria</taxon>
        <taxon>Bacillati</taxon>
        <taxon>Bacillota</taxon>
        <taxon>Clostridia</taxon>
        <taxon>Eubacteriales</taxon>
        <taxon>Clostridiaceae</taxon>
        <taxon>Clostridium</taxon>
    </lineage>
</organism>
<gene>
    <name evidence="2" type="ordered locus">CTC_00150</name>
</gene>
<dbReference type="Pfam" id="PF05857">
    <property type="entry name" value="TraX"/>
    <property type="match status" value="2"/>
</dbReference>
<reference evidence="2 3" key="1">
    <citation type="journal article" date="2003" name="Proc. Natl. Acad. Sci. U.S.A.">
        <title>The genome sequence of Clostridium tetani, the causative agent of tetanus disease.</title>
        <authorList>
            <person name="Brueggemann H."/>
            <person name="Baumer S."/>
            <person name="Fricke W.F."/>
            <person name="Wiezer A."/>
            <person name="Liesegang H."/>
            <person name="Decker I."/>
            <person name="Herzberg C."/>
            <person name="Martinez-Arias R."/>
            <person name="Merkl R."/>
            <person name="Henne A."/>
            <person name="Gottschalk G."/>
        </authorList>
    </citation>
    <scope>NUCLEOTIDE SEQUENCE [LARGE SCALE GENOMIC DNA]</scope>
    <source>
        <strain evidence="3">Massachusetts / E88</strain>
    </source>
</reference>
<name>Q899M2_CLOTE</name>
<evidence type="ECO:0000313" key="2">
    <source>
        <dbReference type="EMBL" id="AAO34802.1"/>
    </source>
</evidence>
<dbReference type="EMBL" id="AE015927">
    <property type="protein sequence ID" value="AAO34802.1"/>
    <property type="molecule type" value="Genomic_DNA"/>
</dbReference>
<feature type="transmembrane region" description="Helical" evidence="1">
    <location>
        <begin position="36"/>
        <end position="54"/>
    </location>
</feature>
<feature type="transmembrane region" description="Helical" evidence="1">
    <location>
        <begin position="176"/>
        <end position="199"/>
    </location>
</feature>
<dbReference type="Proteomes" id="UP000001412">
    <property type="component" value="Chromosome"/>
</dbReference>
<dbReference type="AlphaFoldDB" id="Q899M2"/>
<keyword evidence="1" id="KW-0812">Transmembrane</keyword>
<feature type="transmembrane region" description="Helical" evidence="1">
    <location>
        <begin position="231"/>
        <end position="249"/>
    </location>
</feature>
<dbReference type="KEGG" id="ctc:CTC_00150"/>
<keyword evidence="1" id="KW-1133">Transmembrane helix</keyword>